<dbReference type="OrthoDB" id="417125at2759"/>
<feature type="domain" description="Ribosomal RNA methyltransferase FtsJ" evidence="1">
    <location>
        <begin position="92"/>
        <end position="280"/>
    </location>
</feature>
<gene>
    <name evidence="2" type="ORF">SERLADRAFT_438454</name>
</gene>
<dbReference type="GO" id="GO:0008168">
    <property type="term" value="F:methyltransferase activity"/>
    <property type="evidence" value="ECO:0007669"/>
    <property type="project" value="InterPro"/>
</dbReference>
<protein>
    <recommendedName>
        <fullName evidence="1">Ribosomal RNA methyltransferase FtsJ domain-containing protein</fullName>
    </recommendedName>
</protein>
<dbReference type="EMBL" id="GL945434">
    <property type="protein sequence ID" value="EGO24854.1"/>
    <property type="molecule type" value="Genomic_DNA"/>
</dbReference>
<organism>
    <name type="scientific">Serpula lacrymans var. lacrymans (strain S7.9)</name>
    <name type="common">Dry rot fungus</name>
    <dbReference type="NCBI Taxonomy" id="578457"/>
    <lineage>
        <taxon>Eukaryota</taxon>
        <taxon>Fungi</taxon>
        <taxon>Dikarya</taxon>
        <taxon>Basidiomycota</taxon>
        <taxon>Agaricomycotina</taxon>
        <taxon>Agaricomycetes</taxon>
        <taxon>Agaricomycetidae</taxon>
        <taxon>Boletales</taxon>
        <taxon>Coniophorineae</taxon>
        <taxon>Serpulaceae</taxon>
        <taxon>Serpula</taxon>
    </lineage>
</organism>
<dbReference type="GO" id="GO:0032259">
    <property type="term" value="P:methylation"/>
    <property type="evidence" value="ECO:0007669"/>
    <property type="project" value="InterPro"/>
</dbReference>
<evidence type="ECO:0000259" key="1">
    <source>
        <dbReference type="Pfam" id="PF01728"/>
    </source>
</evidence>
<reference evidence="2" key="1">
    <citation type="submission" date="2011-04" db="EMBL/GenBank/DDBJ databases">
        <title>Evolution of plant cell wall degrading machinery underlies the functional diversity of forest fungi.</title>
        <authorList>
            <consortium name="US DOE Joint Genome Institute (JGI-PGF)"/>
            <person name="Eastwood D.C."/>
            <person name="Floudas D."/>
            <person name="Binder M."/>
            <person name="Majcherczyk A."/>
            <person name="Schneider P."/>
            <person name="Aerts A."/>
            <person name="Asiegbu F.O."/>
            <person name="Baker S.E."/>
            <person name="Barry K."/>
            <person name="Bendiksby M."/>
            <person name="Blumentritt M."/>
            <person name="Coutinho P.M."/>
            <person name="Cullen D."/>
            <person name="Cullen D."/>
            <person name="Gathman A."/>
            <person name="Goodell B."/>
            <person name="Henrissat B."/>
            <person name="Ihrmark K."/>
            <person name="Kauserud H."/>
            <person name="Kohler A."/>
            <person name="LaButti K."/>
            <person name="Lapidus A."/>
            <person name="Lavin J.L."/>
            <person name="Lee Y.-H."/>
            <person name="Lindquist E."/>
            <person name="Lilly W."/>
            <person name="Lucas S."/>
            <person name="Morin E."/>
            <person name="Murat C."/>
            <person name="Oguiza J.A."/>
            <person name="Park J."/>
            <person name="Pisabarro A.G."/>
            <person name="Riley R."/>
            <person name="Rosling A."/>
            <person name="Salamov A."/>
            <person name="Schmidt O."/>
            <person name="Schmutz J."/>
            <person name="Skrede I."/>
            <person name="Stenlid J."/>
            <person name="Wiebenga A."/>
            <person name="Xie X."/>
            <person name="Kues U."/>
            <person name="Hibbett D.S."/>
            <person name="Hoffmeister D."/>
            <person name="Hogberg N."/>
            <person name="Martin F."/>
            <person name="Grigoriev I.V."/>
            <person name="Watkinson S.C."/>
        </authorList>
    </citation>
    <scope>NUCLEOTIDE SEQUENCE</scope>
    <source>
        <strain evidence="2">S7.9</strain>
    </source>
</reference>
<sequence length="363" mass="41837">MNTHFQLPSRLQCERSDYDTRDGEEGELKFVLESHIRERGVREFIDLMKLKRIGWRSTTLDGHFQRQRNVADNAGPSQNYAWFIKMKNILGEIDHASDFIPNIEHEFMFLDLGCCPGGFTSYILDSNRKAAGLGISLEVEQGGHMSLLSEKDLERFSITYTDLTYFQLAATRIEDVRLSDIPVCIQERQFDIVLLDAHHLRMQLNGKHWDYCRLQIAQLIIALMAIRDNGTIVMKLSNPHRDSTAQLLYMLDVLSLNLILCKPQSMHANRGTFYAIAKGFGLGSQHERLDVFLKGLQELWVQITFGGEERTGRYMEHGDLDFIVTMECLAENYVDRLVELCRDVWAVQANVLWKMFIKKGIPV</sequence>
<dbReference type="GeneID" id="18815024"/>
<dbReference type="HOGENOM" id="CLU_043071_1_0_1"/>
<dbReference type="Proteomes" id="UP000008064">
    <property type="component" value="Unassembled WGS sequence"/>
</dbReference>
<dbReference type="Gene3D" id="3.40.50.12760">
    <property type="match status" value="1"/>
</dbReference>
<dbReference type="AlphaFoldDB" id="F8NVL6"/>
<proteinExistence type="predicted"/>
<dbReference type="Pfam" id="PF01728">
    <property type="entry name" value="FtsJ"/>
    <property type="match status" value="1"/>
</dbReference>
<dbReference type="InterPro" id="IPR002877">
    <property type="entry name" value="RNA_MeTrfase_FtsJ_dom"/>
</dbReference>
<dbReference type="InterPro" id="IPR029063">
    <property type="entry name" value="SAM-dependent_MTases_sf"/>
</dbReference>
<accession>F8NVL6</accession>
<dbReference type="KEGG" id="sla:SERLADRAFT_438454"/>
<dbReference type="RefSeq" id="XP_007318873.1">
    <property type="nucleotide sequence ID" value="XM_007318811.1"/>
</dbReference>
<evidence type="ECO:0000313" key="2">
    <source>
        <dbReference type="EMBL" id="EGO24854.1"/>
    </source>
</evidence>
<dbReference type="SUPFAM" id="SSF53335">
    <property type="entry name" value="S-adenosyl-L-methionine-dependent methyltransferases"/>
    <property type="match status" value="1"/>
</dbReference>
<name>F8NVL6_SERL9</name>